<comment type="caution">
    <text evidence="6">The sequence shown here is derived from an EMBL/GenBank/DDBJ whole genome shotgun (WGS) entry which is preliminary data.</text>
</comment>
<comment type="similarity">
    <text evidence="4">Belongs to the cytochrome b5 family.</text>
</comment>
<evidence type="ECO:0000313" key="7">
    <source>
        <dbReference type="Proteomes" id="UP000320762"/>
    </source>
</evidence>
<dbReference type="Gene3D" id="3.10.120.10">
    <property type="entry name" value="Cytochrome b5-like heme/steroid binding domain"/>
    <property type="match status" value="1"/>
</dbReference>
<evidence type="ECO:0000259" key="5">
    <source>
        <dbReference type="PROSITE" id="PS50255"/>
    </source>
</evidence>
<evidence type="ECO:0000313" key="6">
    <source>
        <dbReference type="EMBL" id="TRM68066.1"/>
    </source>
</evidence>
<protein>
    <submittedName>
        <fullName evidence="6">Cytochrome b5-like heme/steroid binding domain-containing protein</fullName>
    </submittedName>
</protein>
<keyword evidence="2" id="KW-0479">Metal-binding</keyword>
<accession>A0A550CTF0</accession>
<dbReference type="AlphaFoldDB" id="A0A550CTF0"/>
<dbReference type="Pfam" id="PF00173">
    <property type="entry name" value="Cyt-b5"/>
    <property type="match status" value="1"/>
</dbReference>
<keyword evidence="3" id="KW-0408">Iron</keyword>
<feature type="domain" description="Cytochrome b5 heme-binding" evidence="5">
    <location>
        <begin position="96"/>
        <end position="172"/>
    </location>
</feature>
<proteinExistence type="inferred from homology"/>
<dbReference type="PANTHER" id="PTHR19359:SF95">
    <property type="entry name" value="CYTOCHROME B5 TYPE B"/>
    <property type="match status" value="1"/>
</dbReference>
<sequence length="196" mass="21503">MLRTLTAPLALSVLRPSHLHRAGVYLSVAAAKRRIASSANPNSTHFSPDDPRNSPLLRDLITAAGVGIVAYTGYVLWPKDSHASLSRILGEPSQFLPIIQPEEVARHVTRDSCWVIFDGEVYDVTNFLDKHTAGANTLLKNAGKDVTPMFVHFHKPGTIDKLPAECHIGTLPVVSVSEQDHVHPDKEDVLRFFSAL</sequence>
<name>A0A550CTF0_9AGAR</name>
<dbReference type="GO" id="GO:0046872">
    <property type="term" value="F:metal ion binding"/>
    <property type="evidence" value="ECO:0007669"/>
    <property type="project" value="UniProtKB-KW"/>
</dbReference>
<evidence type="ECO:0000256" key="2">
    <source>
        <dbReference type="ARBA" id="ARBA00022723"/>
    </source>
</evidence>
<organism evidence="6 7">
    <name type="scientific">Schizophyllum amplum</name>
    <dbReference type="NCBI Taxonomy" id="97359"/>
    <lineage>
        <taxon>Eukaryota</taxon>
        <taxon>Fungi</taxon>
        <taxon>Dikarya</taxon>
        <taxon>Basidiomycota</taxon>
        <taxon>Agaricomycotina</taxon>
        <taxon>Agaricomycetes</taxon>
        <taxon>Agaricomycetidae</taxon>
        <taxon>Agaricales</taxon>
        <taxon>Schizophyllaceae</taxon>
        <taxon>Schizophyllum</taxon>
    </lineage>
</organism>
<dbReference type="GO" id="GO:0016020">
    <property type="term" value="C:membrane"/>
    <property type="evidence" value="ECO:0007669"/>
    <property type="project" value="TreeGrafter"/>
</dbReference>
<evidence type="ECO:0000256" key="1">
    <source>
        <dbReference type="ARBA" id="ARBA00022617"/>
    </source>
</evidence>
<dbReference type="InterPro" id="IPR050668">
    <property type="entry name" value="Cytochrome_b5"/>
</dbReference>
<dbReference type="STRING" id="97359.A0A550CTF0"/>
<dbReference type="InterPro" id="IPR036400">
    <property type="entry name" value="Cyt_B5-like_heme/steroid_sf"/>
</dbReference>
<dbReference type="PROSITE" id="PS50255">
    <property type="entry name" value="CYTOCHROME_B5_2"/>
    <property type="match status" value="1"/>
</dbReference>
<dbReference type="PANTHER" id="PTHR19359">
    <property type="entry name" value="CYTOCHROME B5"/>
    <property type="match status" value="1"/>
</dbReference>
<keyword evidence="1" id="KW-0349">Heme</keyword>
<dbReference type="PRINTS" id="PR00363">
    <property type="entry name" value="CYTOCHROMEB5"/>
</dbReference>
<dbReference type="SMART" id="SM01117">
    <property type="entry name" value="Cyt-b5"/>
    <property type="match status" value="1"/>
</dbReference>
<keyword evidence="7" id="KW-1185">Reference proteome</keyword>
<evidence type="ECO:0000256" key="4">
    <source>
        <dbReference type="ARBA" id="ARBA00038168"/>
    </source>
</evidence>
<dbReference type="SUPFAM" id="SSF55856">
    <property type="entry name" value="Cytochrome b5-like heme/steroid binding domain"/>
    <property type="match status" value="1"/>
</dbReference>
<gene>
    <name evidence="6" type="ORF">BD626DRAFT_480679</name>
</gene>
<dbReference type="GO" id="GO:0020037">
    <property type="term" value="F:heme binding"/>
    <property type="evidence" value="ECO:0007669"/>
    <property type="project" value="TreeGrafter"/>
</dbReference>
<evidence type="ECO:0000256" key="3">
    <source>
        <dbReference type="ARBA" id="ARBA00023004"/>
    </source>
</evidence>
<dbReference type="EMBL" id="VDMD01000002">
    <property type="protein sequence ID" value="TRM68066.1"/>
    <property type="molecule type" value="Genomic_DNA"/>
</dbReference>
<dbReference type="InterPro" id="IPR001199">
    <property type="entry name" value="Cyt_B5-like_heme/steroid-bd"/>
</dbReference>
<reference evidence="6 7" key="1">
    <citation type="journal article" date="2019" name="New Phytol.">
        <title>Comparative genomics reveals unique wood-decay strategies and fruiting body development in the Schizophyllaceae.</title>
        <authorList>
            <person name="Almasi E."/>
            <person name="Sahu N."/>
            <person name="Krizsan K."/>
            <person name="Balint B."/>
            <person name="Kovacs G.M."/>
            <person name="Kiss B."/>
            <person name="Cseklye J."/>
            <person name="Drula E."/>
            <person name="Henrissat B."/>
            <person name="Nagy I."/>
            <person name="Chovatia M."/>
            <person name="Adam C."/>
            <person name="LaButti K."/>
            <person name="Lipzen A."/>
            <person name="Riley R."/>
            <person name="Grigoriev I.V."/>
            <person name="Nagy L.G."/>
        </authorList>
    </citation>
    <scope>NUCLEOTIDE SEQUENCE [LARGE SCALE GENOMIC DNA]</scope>
    <source>
        <strain evidence="6 7">NL-1724</strain>
    </source>
</reference>
<dbReference type="OrthoDB" id="432685at2759"/>
<dbReference type="Proteomes" id="UP000320762">
    <property type="component" value="Unassembled WGS sequence"/>
</dbReference>